<evidence type="ECO:0000256" key="4">
    <source>
        <dbReference type="ARBA" id="ARBA00022857"/>
    </source>
</evidence>
<protein>
    <submittedName>
        <fullName evidence="7">NADH:flavin oxidoreductase/NADH oxidase</fullName>
    </submittedName>
</protein>
<dbReference type="CDD" id="cd02932">
    <property type="entry name" value="OYE_YqiM_FMN"/>
    <property type="match status" value="1"/>
</dbReference>
<dbReference type="PANTHER" id="PTHR43303">
    <property type="entry name" value="NADPH DEHYDROGENASE C23G7.10C-RELATED"/>
    <property type="match status" value="1"/>
</dbReference>
<feature type="domain" description="NADH:flavin oxidoreductase/NADH oxidase N-terminal" evidence="6">
    <location>
        <begin position="3"/>
        <end position="332"/>
    </location>
</feature>
<dbReference type="PANTHER" id="PTHR43303:SF4">
    <property type="entry name" value="NADPH DEHYDROGENASE C23G7.10C-RELATED"/>
    <property type="match status" value="1"/>
</dbReference>
<dbReference type="Proteomes" id="UP001595593">
    <property type="component" value="Unassembled WGS sequence"/>
</dbReference>
<dbReference type="SUPFAM" id="SSF51395">
    <property type="entry name" value="FMN-linked oxidoreductases"/>
    <property type="match status" value="1"/>
</dbReference>
<dbReference type="InterPro" id="IPR001155">
    <property type="entry name" value="OxRdtase_FMN_N"/>
</dbReference>
<evidence type="ECO:0000256" key="1">
    <source>
        <dbReference type="ARBA" id="ARBA00001917"/>
    </source>
</evidence>
<gene>
    <name evidence="7" type="ORF">ACFOD4_13535</name>
</gene>
<evidence type="ECO:0000313" key="7">
    <source>
        <dbReference type="EMBL" id="MFC3126084.1"/>
    </source>
</evidence>
<evidence type="ECO:0000259" key="6">
    <source>
        <dbReference type="Pfam" id="PF00724"/>
    </source>
</evidence>
<dbReference type="InterPro" id="IPR044152">
    <property type="entry name" value="YqjM-like"/>
</dbReference>
<dbReference type="EMBL" id="JBHRTN010000013">
    <property type="protein sequence ID" value="MFC3126084.1"/>
    <property type="molecule type" value="Genomic_DNA"/>
</dbReference>
<proteinExistence type="predicted"/>
<reference evidence="8" key="1">
    <citation type="journal article" date="2019" name="Int. J. Syst. Evol. Microbiol.">
        <title>The Global Catalogue of Microorganisms (GCM) 10K type strain sequencing project: providing services to taxonomists for standard genome sequencing and annotation.</title>
        <authorList>
            <consortium name="The Broad Institute Genomics Platform"/>
            <consortium name="The Broad Institute Genome Sequencing Center for Infectious Disease"/>
            <person name="Wu L."/>
            <person name="Ma J."/>
        </authorList>
    </citation>
    <scope>NUCLEOTIDE SEQUENCE [LARGE SCALE GENOMIC DNA]</scope>
    <source>
        <strain evidence="8">KCTC 52094</strain>
    </source>
</reference>
<dbReference type="Pfam" id="PF00724">
    <property type="entry name" value="Oxidored_FMN"/>
    <property type="match status" value="1"/>
</dbReference>
<keyword evidence="5" id="KW-0560">Oxidoreductase</keyword>
<keyword evidence="8" id="KW-1185">Reference proteome</keyword>
<evidence type="ECO:0000256" key="3">
    <source>
        <dbReference type="ARBA" id="ARBA00022643"/>
    </source>
</evidence>
<keyword evidence="2" id="KW-0285">Flavoprotein</keyword>
<evidence type="ECO:0000313" key="8">
    <source>
        <dbReference type="Proteomes" id="UP001595593"/>
    </source>
</evidence>
<keyword evidence="3" id="KW-0288">FMN</keyword>
<organism evidence="7 8">
    <name type="scientific">Teichococcus globiformis</name>
    <dbReference type="NCBI Taxonomy" id="2307229"/>
    <lineage>
        <taxon>Bacteria</taxon>
        <taxon>Pseudomonadati</taxon>
        <taxon>Pseudomonadota</taxon>
        <taxon>Alphaproteobacteria</taxon>
        <taxon>Acetobacterales</taxon>
        <taxon>Roseomonadaceae</taxon>
        <taxon>Roseomonas</taxon>
    </lineage>
</organism>
<comment type="cofactor">
    <cofactor evidence="1">
        <name>FMN</name>
        <dbReference type="ChEBI" id="CHEBI:58210"/>
    </cofactor>
</comment>
<dbReference type="RefSeq" id="WP_379597200.1">
    <property type="nucleotide sequence ID" value="NZ_JBHRTN010000013.1"/>
</dbReference>
<comment type="caution">
    <text evidence="7">The sequence shown here is derived from an EMBL/GenBank/DDBJ whole genome shotgun (WGS) entry which is preliminary data.</text>
</comment>
<evidence type="ECO:0000256" key="2">
    <source>
        <dbReference type="ARBA" id="ARBA00022630"/>
    </source>
</evidence>
<accession>A0ABV7G3G2</accession>
<keyword evidence="4" id="KW-0521">NADP</keyword>
<evidence type="ECO:0000256" key="5">
    <source>
        <dbReference type="ARBA" id="ARBA00023002"/>
    </source>
</evidence>
<name>A0ABV7G3G2_9PROT</name>
<dbReference type="InterPro" id="IPR013785">
    <property type="entry name" value="Aldolase_TIM"/>
</dbReference>
<dbReference type="Gene3D" id="3.20.20.70">
    <property type="entry name" value="Aldolase class I"/>
    <property type="match status" value="1"/>
</dbReference>
<sequence>MTDLFSPLTLRGVTLRNRIGVSPMCQYSCAPDGKLTEWHLTHLLSRAHGGAGLVIVEATAVLPEGRITPQDVGLWEEAQLPGHKRLAAALESTGAVPGIQIAHAGRKASTAQPWVGGLAPEHGWQPVGPTALAFPGLHEPVALDEAGIQRIIAAFATTAQRAVEAGYRFIELHGAHGYLLHEFLSPLSNQRNDGWGGDFAGRTRLTREVVSAVRAVIPEDVALALRVSHTDWTEGGWTTEETVELARQVKALGVDLIDVSSGGNVQARIPVGPGYQVPGAAAVREGAAVPVAAVGMISEPEQAQAILSEGKADLILMARELLRDPYWPLRAAVALGRTAALATPPQYDRAWSTLGETRILRQVAEPLPPL</sequence>